<feature type="transmembrane region" description="Helical" evidence="1">
    <location>
        <begin position="72"/>
        <end position="89"/>
    </location>
</feature>
<keyword evidence="1" id="KW-1133">Transmembrane helix</keyword>
<proteinExistence type="predicted"/>
<keyword evidence="1" id="KW-0472">Membrane</keyword>
<feature type="transmembrane region" description="Helical" evidence="1">
    <location>
        <begin position="234"/>
        <end position="255"/>
    </location>
</feature>
<gene>
    <name evidence="2" type="ORF">GCM10009776_33310</name>
</gene>
<dbReference type="EMBL" id="BAAAOG010000009">
    <property type="protein sequence ID" value="GAA1967615.1"/>
    <property type="molecule type" value="Genomic_DNA"/>
</dbReference>
<feature type="transmembrane region" description="Helical" evidence="1">
    <location>
        <begin position="173"/>
        <end position="194"/>
    </location>
</feature>
<feature type="transmembrane region" description="Helical" evidence="1">
    <location>
        <begin position="33"/>
        <end position="52"/>
    </location>
</feature>
<keyword evidence="1" id="KW-0812">Transmembrane</keyword>
<comment type="caution">
    <text evidence="2">The sequence shown here is derived from an EMBL/GenBank/DDBJ whole genome shotgun (WGS) entry which is preliminary data.</text>
</comment>
<feature type="transmembrane region" description="Helical" evidence="1">
    <location>
        <begin position="206"/>
        <end position="227"/>
    </location>
</feature>
<organism evidence="2 3">
    <name type="scientific">Microbacterium deminutum</name>
    <dbReference type="NCBI Taxonomy" id="344164"/>
    <lineage>
        <taxon>Bacteria</taxon>
        <taxon>Bacillati</taxon>
        <taxon>Actinomycetota</taxon>
        <taxon>Actinomycetes</taxon>
        <taxon>Micrococcales</taxon>
        <taxon>Microbacteriaceae</taxon>
        <taxon>Microbacterium</taxon>
    </lineage>
</organism>
<name>A0ABN2REA5_9MICO</name>
<feature type="transmembrane region" description="Helical" evidence="1">
    <location>
        <begin position="96"/>
        <end position="115"/>
    </location>
</feature>
<protein>
    <recommendedName>
        <fullName evidence="4">DUF998 domain-containing protein</fullName>
    </recommendedName>
</protein>
<keyword evidence="3" id="KW-1185">Reference proteome</keyword>
<evidence type="ECO:0000256" key="1">
    <source>
        <dbReference type="SAM" id="Phobius"/>
    </source>
</evidence>
<sequence>MIEPERLTGDARDENEGVDMELASTSTQRTYRYVRLAIIGAVVAIFVSLIAYGTTFGWPTSISALFYTPGRTVFVGSLFAVTLGLLALSGHSLEQALLDLAAIFAPLIAIVPTVIATGDVPGLTVDCPGSPPCVPTAYVADVANGMVTFAIVGGAGVVVAVILALIQRTVSRALLATIAVAAAIVLGMTLWWALNPETFVPWGHLVATGAVLGLMAIVSVAAAAGAGGTSYRSLYLVIGVLFVLSLLFVTAVSVLNLAGVDLVAATGAPLILIGECIALALFAMFWLAQTAQKWDEVNPSII</sequence>
<feature type="transmembrane region" description="Helical" evidence="1">
    <location>
        <begin position="146"/>
        <end position="166"/>
    </location>
</feature>
<reference evidence="2 3" key="1">
    <citation type="journal article" date="2019" name="Int. J. Syst. Evol. Microbiol.">
        <title>The Global Catalogue of Microorganisms (GCM) 10K type strain sequencing project: providing services to taxonomists for standard genome sequencing and annotation.</title>
        <authorList>
            <consortium name="The Broad Institute Genomics Platform"/>
            <consortium name="The Broad Institute Genome Sequencing Center for Infectious Disease"/>
            <person name="Wu L."/>
            <person name="Ma J."/>
        </authorList>
    </citation>
    <scope>NUCLEOTIDE SEQUENCE [LARGE SCALE GENOMIC DNA]</scope>
    <source>
        <strain evidence="2 3">JCM 14901</strain>
    </source>
</reference>
<feature type="transmembrane region" description="Helical" evidence="1">
    <location>
        <begin position="267"/>
        <end position="288"/>
    </location>
</feature>
<dbReference type="RefSeq" id="WP_344096797.1">
    <property type="nucleotide sequence ID" value="NZ_BAAAOG010000009.1"/>
</dbReference>
<evidence type="ECO:0000313" key="2">
    <source>
        <dbReference type="EMBL" id="GAA1967615.1"/>
    </source>
</evidence>
<dbReference type="Proteomes" id="UP001499933">
    <property type="component" value="Unassembled WGS sequence"/>
</dbReference>
<accession>A0ABN2REA5</accession>
<evidence type="ECO:0008006" key="4">
    <source>
        <dbReference type="Google" id="ProtNLM"/>
    </source>
</evidence>
<evidence type="ECO:0000313" key="3">
    <source>
        <dbReference type="Proteomes" id="UP001499933"/>
    </source>
</evidence>